<keyword evidence="1" id="KW-0805">Transcription regulation</keyword>
<keyword evidence="2" id="KW-0238">DNA-binding</keyword>
<dbReference type="PROSITE" id="PS50043">
    <property type="entry name" value="HTH_LUXR_2"/>
    <property type="match status" value="1"/>
</dbReference>
<accession>S9QI07</accession>
<evidence type="ECO:0000313" key="6">
    <source>
        <dbReference type="Proteomes" id="UP000011682"/>
    </source>
</evidence>
<dbReference type="EMBL" id="ANAH02000011">
    <property type="protein sequence ID" value="EPX60929.1"/>
    <property type="molecule type" value="Genomic_DNA"/>
</dbReference>
<organism evidence="5 6">
    <name type="scientific">Cystobacter fuscus (strain ATCC 25194 / DSM 2262 / NBRC 100088 / M29)</name>
    <dbReference type="NCBI Taxonomy" id="1242864"/>
    <lineage>
        <taxon>Bacteria</taxon>
        <taxon>Pseudomonadati</taxon>
        <taxon>Myxococcota</taxon>
        <taxon>Myxococcia</taxon>
        <taxon>Myxococcales</taxon>
        <taxon>Cystobacterineae</taxon>
        <taxon>Archangiaceae</taxon>
        <taxon>Cystobacter</taxon>
    </lineage>
</organism>
<comment type="caution">
    <text evidence="5">The sequence shown here is derived from an EMBL/GenBank/DDBJ whole genome shotgun (WGS) entry which is preliminary data.</text>
</comment>
<keyword evidence="3" id="KW-0804">Transcription</keyword>
<dbReference type="PANTHER" id="PTHR44688">
    <property type="entry name" value="DNA-BINDING TRANSCRIPTIONAL ACTIVATOR DEVR_DOSR"/>
    <property type="match status" value="1"/>
</dbReference>
<dbReference type="Pfam" id="PF00196">
    <property type="entry name" value="GerE"/>
    <property type="match status" value="1"/>
</dbReference>
<gene>
    <name evidence="5" type="ORF">D187_001581</name>
</gene>
<reference evidence="5" key="1">
    <citation type="submission" date="2013-05" db="EMBL/GenBank/DDBJ databases">
        <title>Genome assembly of Cystobacter fuscus DSM 2262.</title>
        <authorList>
            <person name="Sharma G."/>
            <person name="Khatri I."/>
            <person name="Kaur C."/>
            <person name="Mayilraj S."/>
            <person name="Subramanian S."/>
        </authorList>
    </citation>
    <scope>NUCLEOTIDE SEQUENCE [LARGE SCALE GENOMIC DNA]</scope>
    <source>
        <strain evidence="5">DSM 2262</strain>
    </source>
</reference>
<dbReference type="SUPFAM" id="SSF55781">
    <property type="entry name" value="GAF domain-like"/>
    <property type="match status" value="1"/>
</dbReference>
<protein>
    <submittedName>
        <fullName evidence="5">Transcriptional regulator, LuxR family</fullName>
    </submittedName>
</protein>
<dbReference type="PANTHER" id="PTHR44688:SF16">
    <property type="entry name" value="DNA-BINDING TRANSCRIPTIONAL ACTIVATOR DEVR_DOSR"/>
    <property type="match status" value="1"/>
</dbReference>
<keyword evidence="6" id="KW-1185">Reference proteome</keyword>
<evidence type="ECO:0000256" key="3">
    <source>
        <dbReference type="ARBA" id="ARBA00023163"/>
    </source>
</evidence>
<dbReference type="CDD" id="cd06170">
    <property type="entry name" value="LuxR_C_like"/>
    <property type="match status" value="1"/>
</dbReference>
<dbReference type="SMART" id="SM00421">
    <property type="entry name" value="HTH_LUXR"/>
    <property type="match status" value="1"/>
</dbReference>
<evidence type="ECO:0000313" key="5">
    <source>
        <dbReference type="EMBL" id="EPX60929.1"/>
    </source>
</evidence>
<dbReference type="OrthoDB" id="5486937at2"/>
<dbReference type="eggNOG" id="COG2197">
    <property type="taxonomic scope" value="Bacteria"/>
</dbReference>
<dbReference type="SUPFAM" id="SSF46894">
    <property type="entry name" value="C-terminal effector domain of the bipartite response regulators"/>
    <property type="match status" value="1"/>
</dbReference>
<evidence type="ECO:0000256" key="2">
    <source>
        <dbReference type="ARBA" id="ARBA00023125"/>
    </source>
</evidence>
<sequence length="364" mass="41349">MFSAMKLNADKLMLRETALAALNSSLSLPQALEAVRPHLLELAQADAMALCLMDVTHSLHFKWLVPGHRIPILEEYAGLIDHDFLRAPIFARPQTVIRSSELLSRKEYERTLIYQRSRELEPRFEHIMAVLLPIRPGSFGAFALYRHRPRAYSSQNAAVLASFTAHLMNSIRNCGHVQDITIGTNLLEELYRRPDTAFLVVEPPHHEVLRSPHAAVLLERWFTPSDLHSSGLPLPLKERLDALVDMAPDARLDKNVWVSLHADGYRTVRFIELPAPDGPRKWALLMHEIPISIPLPAEMKRKLTPREVTIATCLLRNWTNEQIAIELDLSFLTVKTHVRNLLAKLGIDSRADLLYQAARLNKPV</sequence>
<dbReference type="InterPro" id="IPR029016">
    <property type="entry name" value="GAF-like_dom_sf"/>
</dbReference>
<dbReference type="InterPro" id="IPR016032">
    <property type="entry name" value="Sig_transdc_resp-reg_C-effctor"/>
</dbReference>
<evidence type="ECO:0000259" key="4">
    <source>
        <dbReference type="PROSITE" id="PS50043"/>
    </source>
</evidence>
<feature type="domain" description="HTH luxR-type" evidence="4">
    <location>
        <begin position="296"/>
        <end position="361"/>
    </location>
</feature>
<dbReference type="Gene3D" id="1.10.10.10">
    <property type="entry name" value="Winged helix-like DNA-binding domain superfamily/Winged helix DNA-binding domain"/>
    <property type="match status" value="1"/>
</dbReference>
<dbReference type="eggNOG" id="COG2203">
    <property type="taxonomic scope" value="Bacteria"/>
</dbReference>
<dbReference type="PRINTS" id="PR00038">
    <property type="entry name" value="HTHLUXR"/>
</dbReference>
<dbReference type="GO" id="GO:0006355">
    <property type="term" value="P:regulation of DNA-templated transcription"/>
    <property type="evidence" value="ECO:0007669"/>
    <property type="project" value="InterPro"/>
</dbReference>
<dbReference type="Proteomes" id="UP000011682">
    <property type="component" value="Unassembled WGS sequence"/>
</dbReference>
<dbReference type="AlphaFoldDB" id="S9QI07"/>
<dbReference type="InterPro" id="IPR000792">
    <property type="entry name" value="Tscrpt_reg_LuxR_C"/>
</dbReference>
<dbReference type="InterPro" id="IPR036388">
    <property type="entry name" value="WH-like_DNA-bd_sf"/>
</dbReference>
<dbReference type="GO" id="GO:0003677">
    <property type="term" value="F:DNA binding"/>
    <property type="evidence" value="ECO:0007669"/>
    <property type="project" value="UniProtKB-KW"/>
</dbReference>
<proteinExistence type="predicted"/>
<dbReference type="Gene3D" id="3.30.450.40">
    <property type="match status" value="1"/>
</dbReference>
<evidence type="ECO:0000256" key="1">
    <source>
        <dbReference type="ARBA" id="ARBA00023015"/>
    </source>
</evidence>
<name>S9QI07_CYSF2</name>